<organism evidence="2 3">
    <name type="scientific">Tritrichomonas foetus</name>
    <dbReference type="NCBI Taxonomy" id="1144522"/>
    <lineage>
        <taxon>Eukaryota</taxon>
        <taxon>Metamonada</taxon>
        <taxon>Parabasalia</taxon>
        <taxon>Tritrichomonadida</taxon>
        <taxon>Tritrichomonadidae</taxon>
        <taxon>Tritrichomonas</taxon>
    </lineage>
</organism>
<feature type="transmembrane region" description="Helical" evidence="1">
    <location>
        <begin position="115"/>
        <end position="134"/>
    </location>
</feature>
<dbReference type="VEuPathDB" id="TrichDB:TRFO_01819"/>
<accession>A0A1J4JHY0</accession>
<dbReference type="Proteomes" id="UP000179807">
    <property type="component" value="Unassembled WGS sequence"/>
</dbReference>
<keyword evidence="3" id="KW-1185">Reference proteome</keyword>
<keyword evidence="1" id="KW-0812">Transmembrane</keyword>
<protein>
    <submittedName>
        <fullName evidence="2">Uncharacterized protein</fullName>
    </submittedName>
</protein>
<gene>
    <name evidence="2" type="ORF">TRFO_01819</name>
</gene>
<dbReference type="GeneID" id="94825030"/>
<keyword evidence="1" id="KW-1133">Transmembrane helix</keyword>
<evidence type="ECO:0000313" key="3">
    <source>
        <dbReference type="Proteomes" id="UP000179807"/>
    </source>
</evidence>
<dbReference type="EMBL" id="MLAK01001037">
    <property type="protein sequence ID" value="OHS98776.1"/>
    <property type="molecule type" value="Genomic_DNA"/>
</dbReference>
<reference evidence="2" key="1">
    <citation type="submission" date="2016-10" db="EMBL/GenBank/DDBJ databases">
        <authorList>
            <person name="Benchimol M."/>
            <person name="Almeida L.G."/>
            <person name="Vasconcelos A.T."/>
            <person name="Perreira-Neves A."/>
            <person name="Rosa I.A."/>
            <person name="Tasca T."/>
            <person name="Bogo M.R."/>
            <person name="de Souza W."/>
        </authorList>
    </citation>
    <scope>NUCLEOTIDE SEQUENCE [LARGE SCALE GENOMIC DNA]</scope>
    <source>
        <strain evidence="2">K</strain>
    </source>
</reference>
<comment type="caution">
    <text evidence="2">The sequence shown here is derived from an EMBL/GenBank/DDBJ whole genome shotgun (WGS) entry which is preliminary data.</text>
</comment>
<evidence type="ECO:0000256" key="1">
    <source>
        <dbReference type="SAM" id="Phobius"/>
    </source>
</evidence>
<name>A0A1J4JHY0_9EUKA</name>
<dbReference type="RefSeq" id="XP_068351913.1">
    <property type="nucleotide sequence ID" value="XM_068490326.1"/>
</dbReference>
<sequence length="1855" mass="215608">MEKDEKPIIKFLFDSFSPFVKDQIGRIRDNFPVSTEDETKFNDSIYYFLKFFTFYDSNIYSILVECHEIAKMDVKYFIPKFLRFFSRIPLDMKATEYEFPGYFDGFMKQNSSMSYSYRCSAFYISTIIVTTFFYDLTVKFDSLKPDELSFVFKSLNDYLFQNVDDENSFRLLYLFVSKFSQIFYYISKVNPDLIFTEAFSRLQNIQTQKKEYQIFLLRLHSSIRYPPTIVGNINTLNGSITSLISLLTSNKSSFPKLLSAGDDFLRNFLGFLLPLDQTSESLSLIKDIGRMYGKIQNEHFLCNSTLVLFSTLCSNKQITSYFSYNKFISSLQRVTLNQCKACDLIKTFTAYLCGSNYAPPFQCELTGENYKWRPNSDDNIYLLKEMCDKVLVNKTLFISSPQELTSFFCQIVALNFDWFNKNVLNQIIDEFFFYNSSAVLQFAITILSPRSNFLKIFKTSETLLQFEDQMRKICNQIFETKSSEISNAKPLTFITNSFTESPNIKNLIDEIVTIADNTCVFPLNEPEPFPIFDYLQEWKNLIQGNIYFDNYINNIDEKDLKTFEYIPNTDDTLIKALTLHFFSLHQNIDHFLNKIPLFLFSDSPVVSAFTVRLLQAYVHITRNCSTLENLLTLQIQHYEQLYIFGLAILRVVESMDYCKIKLESDLSASVFAWQCVFIAAPYINIREIGFMLAEAIVPILPSDAPNFSKFIHENSDEISFKAISKFISFFSYDNIINFQKVSLRDVSRTSSYLLFHVFFSVTFSLFYVEINQCSPVYQKILHALVITLINAKPLTPSLLTNIADCHFVINLMTLRLITISALNNSITSQNIISMMLQGKRILKVLNNIFRINLSFFTSINPSLNITPFQPTNGMKILVLCYTVRQYQDTLSIETIEHNFRKVVMFMNEKNIIRNDIFEINTKDLHDAFDGYLPMALCHMMVTLKNVFKKLSNSFTLNQNNGVFLRSHICSTDENHPFDPEIWFPFLFNITIMPPLQFPFLTPVAYQATSYYCMFNPIPTKFAPNFISICTGVNVVDLYTSILQTSSLFTLDFFISKATENQCFFISICQCFKKPNTAIKDLSLLFNSISPQQETNENDLCDFDSLIYRNIGSLLASATFYICQSNGEFREYAFRLIYHISLFAVSQGWLNAFSLLPILENIGSCYINRLFPVARSQLLILGKQLCNVFHSFCEQFLNRSIDILKSRTHTKLFVDIIAPWFGNVIIGRQYGIVPNNHVVYFTSHSFVKKVLTMSFRKGHNSFDVDFTRSPLSTNSEIIFDMISKSNPLYFIDFILSENQSAKPLLIFLALKYQDIAIPYLFDYLHFDYAFYQVVKKQNIEEYVNVIKNILSVIYSLLDKNYFILSKQMHILFVFCYVNHASIQSKIEAISQKILLFYKVQNFEDCIDYFDEAQTSELINETFHWMISFPRIEEATKAIGLLSKFSRISHNQKNDIITTIKTLCAILSRSNKINNYFLYCKYISKLLQLLDKINSIPIDLVVDILNCNSKLFYPLFECALSIFMKHITSFSGDFNSILYSLITAELSENNIDDIFQIIISLNSLDSNIDKNSSFFALIPYIASNNSHIDSHPNSLCNQIFGGKAEIISEYAKTYEIKDIIKEKEEIENPLTKKFEELMNEIIDELSGDQLYLLISFFMEILRVSDEKYFKIIYAISIVFLRKSPNELTVSPSVFTSLAKYVIKFTKSTEVCKFIRIFQPFDTVILPSRQSKKSFPNLLTLKDYVPQFYESYPSFVMDKNFADCQITEELKNRIFNIKLPKFENREKKYLNSKNQIVISQNFPRYQISYLKMKNQIQKSIQKLKGKNVCLNKLDIEPIKRVKCDVFRVTATDIDSIFE</sequence>
<keyword evidence="1" id="KW-0472">Membrane</keyword>
<proteinExistence type="predicted"/>
<evidence type="ECO:0000313" key="2">
    <source>
        <dbReference type="EMBL" id="OHS98776.1"/>
    </source>
</evidence>